<dbReference type="EMBL" id="QZEY01000009">
    <property type="protein sequence ID" value="RJL30372.1"/>
    <property type="molecule type" value="Genomic_DNA"/>
</dbReference>
<sequence length="238" mass="27473">MRALEEILGLPEESLVMLLGPRRPRGRWLKRVPGALTYREVCPVHASLGDLLQKIENPVDGQLATLSHHEYYTVGPFREERGAHSRMVVRALSDGVDRFVAIHHNPHGMLPDGWRVEYARAGRVRTDERAGLIALEVLFDRPLTSGETYVLEYSFWYERPGPAAVEYHRGFRFPAREYLLQVRFDPAAVPPRCYRTFRPDIGAAVEDVRELRPDNWHSVHLMELDARPGVHGVRWEWH</sequence>
<keyword evidence="2" id="KW-1185">Reference proteome</keyword>
<evidence type="ECO:0000313" key="2">
    <source>
        <dbReference type="Proteomes" id="UP000265768"/>
    </source>
</evidence>
<protein>
    <submittedName>
        <fullName evidence="1">Uncharacterized protein</fullName>
    </submittedName>
</protein>
<dbReference type="AlphaFoldDB" id="A0A3A4BGD8"/>
<proteinExistence type="predicted"/>
<accession>A0A3A4BGD8</accession>
<gene>
    <name evidence="1" type="ORF">D5H75_22610</name>
</gene>
<organism evidence="1 2">
    <name type="scientific">Bailinhaonella thermotolerans</name>
    <dbReference type="NCBI Taxonomy" id="1070861"/>
    <lineage>
        <taxon>Bacteria</taxon>
        <taxon>Bacillati</taxon>
        <taxon>Actinomycetota</taxon>
        <taxon>Actinomycetes</taxon>
        <taxon>Streptosporangiales</taxon>
        <taxon>Streptosporangiaceae</taxon>
        <taxon>Bailinhaonella</taxon>
    </lineage>
</organism>
<comment type="caution">
    <text evidence="1">The sequence shown here is derived from an EMBL/GenBank/DDBJ whole genome shotgun (WGS) entry which is preliminary data.</text>
</comment>
<evidence type="ECO:0000313" key="1">
    <source>
        <dbReference type="EMBL" id="RJL30372.1"/>
    </source>
</evidence>
<reference evidence="1 2" key="1">
    <citation type="submission" date="2018-09" db="EMBL/GenBank/DDBJ databases">
        <title>YIM 75507 draft genome.</title>
        <authorList>
            <person name="Tang S."/>
            <person name="Feng Y."/>
        </authorList>
    </citation>
    <scope>NUCLEOTIDE SEQUENCE [LARGE SCALE GENOMIC DNA]</scope>
    <source>
        <strain evidence="1 2">YIM 75507</strain>
    </source>
</reference>
<name>A0A3A4BGD8_9ACTN</name>
<dbReference type="Proteomes" id="UP000265768">
    <property type="component" value="Unassembled WGS sequence"/>
</dbReference>